<gene>
    <name evidence="1" type="ORF">BDR25DRAFT_293734</name>
</gene>
<dbReference type="Proteomes" id="UP000799755">
    <property type="component" value="Unassembled WGS sequence"/>
</dbReference>
<keyword evidence="2" id="KW-1185">Reference proteome</keyword>
<reference evidence="1" key="1">
    <citation type="journal article" date="2020" name="Stud. Mycol.">
        <title>101 Dothideomycetes genomes: a test case for predicting lifestyles and emergence of pathogens.</title>
        <authorList>
            <person name="Haridas S."/>
            <person name="Albert R."/>
            <person name="Binder M."/>
            <person name="Bloem J."/>
            <person name="Labutti K."/>
            <person name="Salamov A."/>
            <person name="Andreopoulos B."/>
            <person name="Baker S."/>
            <person name="Barry K."/>
            <person name="Bills G."/>
            <person name="Bluhm B."/>
            <person name="Cannon C."/>
            <person name="Castanera R."/>
            <person name="Culley D."/>
            <person name="Daum C."/>
            <person name="Ezra D."/>
            <person name="Gonzalez J."/>
            <person name="Henrissat B."/>
            <person name="Kuo A."/>
            <person name="Liang C."/>
            <person name="Lipzen A."/>
            <person name="Lutzoni F."/>
            <person name="Magnuson J."/>
            <person name="Mondo S."/>
            <person name="Nolan M."/>
            <person name="Ohm R."/>
            <person name="Pangilinan J."/>
            <person name="Park H.-J."/>
            <person name="Ramirez L."/>
            <person name="Alfaro M."/>
            <person name="Sun H."/>
            <person name="Tritt A."/>
            <person name="Yoshinaga Y."/>
            <person name="Zwiers L.-H."/>
            <person name="Turgeon B."/>
            <person name="Goodwin S."/>
            <person name="Spatafora J."/>
            <person name="Crous P."/>
            <person name="Grigoriev I."/>
        </authorList>
    </citation>
    <scope>NUCLEOTIDE SEQUENCE</scope>
    <source>
        <strain evidence="1">ATCC 200398</strain>
    </source>
</reference>
<evidence type="ECO:0000313" key="1">
    <source>
        <dbReference type="EMBL" id="KAF2466324.1"/>
    </source>
</evidence>
<proteinExistence type="predicted"/>
<comment type="caution">
    <text evidence="1">The sequence shown here is derived from an EMBL/GenBank/DDBJ whole genome shotgun (WGS) entry which is preliminary data.</text>
</comment>
<name>A0ACB6QH58_9PLEO</name>
<accession>A0ACB6QH58</accession>
<organism evidence="1 2">
    <name type="scientific">Lindgomyces ingoldianus</name>
    <dbReference type="NCBI Taxonomy" id="673940"/>
    <lineage>
        <taxon>Eukaryota</taxon>
        <taxon>Fungi</taxon>
        <taxon>Dikarya</taxon>
        <taxon>Ascomycota</taxon>
        <taxon>Pezizomycotina</taxon>
        <taxon>Dothideomycetes</taxon>
        <taxon>Pleosporomycetidae</taxon>
        <taxon>Pleosporales</taxon>
        <taxon>Lindgomycetaceae</taxon>
        <taxon>Lindgomyces</taxon>
    </lineage>
</organism>
<protein>
    <submittedName>
        <fullName evidence="1">Uncharacterized protein</fullName>
    </submittedName>
</protein>
<sequence length="887" mass="99144">MNLPPGLCLLQQAEKILLRPIHAHLISYCPSMDLIAVVTDEENLDVYRINGQRAFGLKRKNERVRVDALAWKFDGQSVAVAWSDGLVDVVSAETGKVLHGDVGLKAVGGEGGEGERRIRCVGWGLNFIDVESVKSRIGVARKRKIEGDEEVMKIDFTKAMEMETTDDWDTFKDDTTLEDFLQRQPDLQALDIAPDLPDQLAMMDMETLLPKLPAIPLPPAIPFMRPQQQADSGAFNSQAQVDAIFHPSHMKDHNAVDVMVRCTDGGTVHPSLYDSLESVNVGLPSRWNIQQSKTLLHASHPYSCSHGLVMEVKTSSPMQTKLTFVPLTLGFIPSAGVYLHLIASKTSQLQNLLLYIQQCLQRIQTFWKHSQDLPNKFMMNVSETLEEKGQGDLVQNLFHLACTGNCPPIIRDWLVDELQEAGHKRWDHTVQSSLTVLLTLLHENLLPALDRCSIVISRLRGLAQFHDSNWIFSTPLTSFDALQTLLKNLRLLAHTTLLYTGDEKRQFGMFSKWLRYEIDFEATEAGSQSREEMEGRDPGVDIAMVLEYIRHGLRKSDLSPYLRPEANLHPHQQNQPPSSYEDTRKAIELLKDEASYKEEGLCLEHVFRHLREQCARLFQQISGWQEKSTTMDCGVVVEEGDGSVALDVRMAFEPEHPNSISTYIATSIPSQKSQMHVHRIAHAPTITALPKDLHSYATTTLDFSGPGATVLDAKFADDRNVLVLLRIPTLKSKKDKDENEEGASPSALLLSIPYTHSFSPSVQPSPPTTAAIPYTPLSAPFHSYTLPTGTPAPATTRTTLPLSTSAITNYTKHVFEGRFMPLKLIVNGRKGRRVVVVLGDDRKHYRILDLDFRGKKEGDQHMGGRMGEDENSVSEDEEDSDVEMAGA</sequence>
<evidence type="ECO:0000313" key="2">
    <source>
        <dbReference type="Proteomes" id="UP000799755"/>
    </source>
</evidence>
<dbReference type="EMBL" id="MU003525">
    <property type="protein sequence ID" value="KAF2466324.1"/>
    <property type="molecule type" value="Genomic_DNA"/>
</dbReference>